<organism evidence="1 2">
    <name type="scientific">Ruminococcus turbiniformis</name>
    <dbReference type="NCBI Taxonomy" id="2881258"/>
    <lineage>
        <taxon>Bacteria</taxon>
        <taxon>Bacillati</taxon>
        <taxon>Bacillota</taxon>
        <taxon>Clostridia</taxon>
        <taxon>Eubacteriales</taxon>
        <taxon>Oscillospiraceae</taxon>
        <taxon>Ruminococcus</taxon>
    </lineage>
</organism>
<dbReference type="Proteomes" id="UP001198151">
    <property type="component" value="Unassembled WGS sequence"/>
</dbReference>
<name>A0ABS8FZ71_9FIRM</name>
<evidence type="ECO:0000313" key="1">
    <source>
        <dbReference type="EMBL" id="MCC2255257.1"/>
    </source>
</evidence>
<sequence length="70" mass="7956">MGRLDKLYKTDVPHRAKLVYIYLHDRMDKERKAWPGLNTIASHLSLSRSTVKRAVKGELCLNSGLRGGSF</sequence>
<protein>
    <submittedName>
        <fullName evidence="1">Helix-turn-helix domain-containing protein</fullName>
    </submittedName>
</protein>
<dbReference type="EMBL" id="JAJEQX010000024">
    <property type="protein sequence ID" value="MCC2255257.1"/>
    <property type="molecule type" value="Genomic_DNA"/>
</dbReference>
<reference evidence="1 2" key="1">
    <citation type="submission" date="2021-10" db="EMBL/GenBank/DDBJ databases">
        <title>Anaerobic single-cell dispensing facilitates the cultivation of human gut bacteria.</title>
        <authorList>
            <person name="Afrizal A."/>
        </authorList>
    </citation>
    <scope>NUCLEOTIDE SEQUENCE [LARGE SCALE GENOMIC DNA]</scope>
    <source>
        <strain evidence="1 2">CLA-AA-H200</strain>
    </source>
</reference>
<comment type="caution">
    <text evidence="1">The sequence shown here is derived from an EMBL/GenBank/DDBJ whole genome shotgun (WGS) entry which is preliminary data.</text>
</comment>
<evidence type="ECO:0000313" key="2">
    <source>
        <dbReference type="Proteomes" id="UP001198151"/>
    </source>
</evidence>
<keyword evidence="2" id="KW-1185">Reference proteome</keyword>
<proteinExistence type="predicted"/>
<dbReference type="Pfam" id="PF13730">
    <property type="entry name" value="HTH_36"/>
    <property type="match status" value="1"/>
</dbReference>
<accession>A0ABS8FZ71</accession>
<dbReference type="RefSeq" id="WP_227708335.1">
    <property type="nucleotide sequence ID" value="NZ_JAJEQX010000024.1"/>
</dbReference>
<gene>
    <name evidence="1" type="ORF">LKD70_12655</name>
</gene>